<dbReference type="RefSeq" id="WP_092739736.1">
    <property type="nucleotide sequence ID" value="NZ_FMZC01000001.1"/>
</dbReference>
<proteinExistence type="predicted"/>
<dbReference type="STRING" id="187868.SAMN05192589_101393"/>
<organism evidence="7 8">
    <name type="scientific">Paracidovorax valerianellae</name>
    <dbReference type="NCBI Taxonomy" id="187868"/>
    <lineage>
        <taxon>Bacteria</taxon>
        <taxon>Pseudomonadati</taxon>
        <taxon>Pseudomonadota</taxon>
        <taxon>Betaproteobacteria</taxon>
        <taxon>Burkholderiales</taxon>
        <taxon>Comamonadaceae</taxon>
        <taxon>Paracidovorax</taxon>
    </lineage>
</organism>
<keyword evidence="2" id="KW-0479">Metal-binding</keyword>
<dbReference type="PANTHER" id="PTHR11271:SF48">
    <property type="entry name" value="AMIDOHYDROLASE-RELATED DOMAIN-CONTAINING PROTEIN"/>
    <property type="match status" value="1"/>
</dbReference>
<evidence type="ECO:0000256" key="1">
    <source>
        <dbReference type="ARBA" id="ARBA00001947"/>
    </source>
</evidence>
<evidence type="ECO:0000313" key="7">
    <source>
        <dbReference type="EMBL" id="SDC17536.1"/>
    </source>
</evidence>
<evidence type="ECO:0000256" key="4">
    <source>
        <dbReference type="ARBA" id="ARBA00022833"/>
    </source>
</evidence>
<dbReference type="InterPro" id="IPR051607">
    <property type="entry name" value="Metallo-dep_hydrolases"/>
</dbReference>
<accession>A0A1G6JHY9</accession>
<dbReference type="NCBIfam" id="NF006684">
    <property type="entry name" value="PRK09229.1-5"/>
    <property type="match status" value="1"/>
</dbReference>
<evidence type="ECO:0000259" key="5">
    <source>
        <dbReference type="Pfam" id="PF01979"/>
    </source>
</evidence>
<dbReference type="AlphaFoldDB" id="A0A1G6JHY9"/>
<evidence type="ECO:0000256" key="2">
    <source>
        <dbReference type="ARBA" id="ARBA00022723"/>
    </source>
</evidence>
<evidence type="ECO:0000259" key="6">
    <source>
        <dbReference type="Pfam" id="PF22429"/>
    </source>
</evidence>
<evidence type="ECO:0000256" key="3">
    <source>
        <dbReference type="ARBA" id="ARBA00022801"/>
    </source>
</evidence>
<name>A0A1G6JHY9_9BURK</name>
<evidence type="ECO:0000313" key="8">
    <source>
        <dbReference type="Proteomes" id="UP000198781"/>
    </source>
</evidence>
<dbReference type="PANTHER" id="PTHR11271">
    <property type="entry name" value="GUANINE DEAMINASE"/>
    <property type="match status" value="1"/>
</dbReference>
<dbReference type="InterPro" id="IPR006680">
    <property type="entry name" value="Amidohydro-rel"/>
</dbReference>
<protein>
    <submittedName>
        <fullName evidence="7">Formimidoylglutamate deiminase</fullName>
    </submittedName>
</protein>
<dbReference type="GO" id="GO:0046872">
    <property type="term" value="F:metal ion binding"/>
    <property type="evidence" value="ECO:0007669"/>
    <property type="project" value="UniProtKB-KW"/>
</dbReference>
<dbReference type="InterPro" id="IPR011059">
    <property type="entry name" value="Metal-dep_hydrolase_composite"/>
</dbReference>
<dbReference type="Pfam" id="PF22429">
    <property type="entry name" value="HutF_N"/>
    <property type="match status" value="1"/>
</dbReference>
<reference evidence="7 8" key="1">
    <citation type="submission" date="2016-10" db="EMBL/GenBank/DDBJ databases">
        <authorList>
            <person name="de Groot N.N."/>
        </authorList>
    </citation>
    <scope>NUCLEOTIDE SEQUENCE [LARGE SCALE GENOMIC DNA]</scope>
    <source>
        <strain evidence="7 8">DSM 16619</strain>
    </source>
</reference>
<dbReference type="OrthoDB" id="9796020at2"/>
<gene>
    <name evidence="7" type="ORF">SAMN05192589_101393</name>
</gene>
<sequence length="491" mass="51899">MSDINSSFSAPAGLSASAPAPPAGSLFAPHALLPGGWARDVLLQWDASGRLATVAPGSAPGAAPQAPGPVIPGMPNLHSHAFQRAFAGLTEYRAPQPDGSQDSFWSWRNLMYRFAARTTPEHLEAIATWLYVEMLEAGYTSVCEFHYVHHDAAGQPYADDATMSLALLRAAQTAGIAITLLPVLYQTSGFGARPPREDQRRFIRSTDSMLSLLERLAPVVPAQGGVLGLAPHSLRAVPPDSLRVAVEGLAALLPQAPVHIHIAEQTQEVDDCVAWSGQRPVQWLLAHAPVDARWCLVHATHMTPDEYAGAARTGAVAGLCPTTEANLGDGLFELPRWLADGGRWGVGSDSHACVNAAEELMLLEYGQRLALRQRNVLASRAHPEVATAMTLQAVQGGAQASGRWAEGRQAGIAVGERADLVVLDAGHLALQGLPPDSMLGAHVFGSHRTSALHSLWTAGTPRVVAGRHALHESAAAAFVAARNATITDQGQ</sequence>
<dbReference type="Gene3D" id="2.30.40.10">
    <property type="entry name" value="Urease, subunit C, domain 1"/>
    <property type="match status" value="1"/>
</dbReference>
<dbReference type="GO" id="GO:0019239">
    <property type="term" value="F:deaminase activity"/>
    <property type="evidence" value="ECO:0007669"/>
    <property type="project" value="TreeGrafter"/>
</dbReference>
<comment type="cofactor">
    <cofactor evidence="1">
        <name>Zn(2+)</name>
        <dbReference type="ChEBI" id="CHEBI:29105"/>
    </cofactor>
</comment>
<keyword evidence="8" id="KW-1185">Reference proteome</keyword>
<dbReference type="Proteomes" id="UP000198781">
    <property type="component" value="Unassembled WGS sequence"/>
</dbReference>
<dbReference type="Pfam" id="PF01979">
    <property type="entry name" value="Amidohydro_1"/>
    <property type="match status" value="1"/>
</dbReference>
<feature type="domain" description="Formimidoylglutamate deiminase N-terminal" evidence="6">
    <location>
        <begin position="27"/>
        <end position="63"/>
    </location>
</feature>
<dbReference type="InterPro" id="IPR055156">
    <property type="entry name" value="HutF-like_N"/>
</dbReference>
<feature type="domain" description="Amidohydrolase-related" evidence="5">
    <location>
        <begin position="70"/>
        <end position="447"/>
    </location>
</feature>
<dbReference type="NCBIfam" id="TIGR02022">
    <property type="entry name" value="hutF"/>
    <property type="match status" value="1"/>
</dbReference>
<dbReference type="SUPFAM" id="SSF51556">
    <property type="entry name" value="Metallo-dependent hydrolases"/>
    <property type="match status" value="1"/>
</dbReference>
<keyword evidence="4" id="KW-0862">Zinc</keyword>
<dbReference type="EMBL" id="FMZC01000001">
    <property type="protein sequence ID" value="SDC17536.1"/>
    <property type="molecule type" value="Genomic_DNA"/>
</dbReference>
<dbReference type="Gene3D" id="3.20.20.140">
    <property type="entry name" value="Metal-dependent hydrolases"/>
    <property type="match status" value="1"/>
</dbReference>
<dbReference type="GO" id="GO:0005829">
    <property type="term" value="C:cytosol"/>
    <property type="evidence" value="ECO:0007669"/>
    <property type="project" value="TreeGrafter"/>
</dbReference>
<keyword evidence="3" id="KW-0378">Hydrolase</keyword>
<dbReference type="InterPro" id="IPR032466">
    <property type="entry name" value="Metal_Hydrolase"/>
</dbReference>
<dbReference type="InterPro" id="IPR010252">
    <property type="entry name" value="HutF"/>
</dbReference>